<dbReference type="eggNOG" id="COG1414">
    <property type="taxonomic scope" value="Bacteria"/>
</dbReference>
<dbReference type="EMBL" id="AWTC01000004">
    <property type="protein sequence ID" value="EST12745.1"/>
    <property type="molecule type" value="Genomic_DNA"/>
</dbReference>
<evidence type="ECO:0000256" key="2">
    <source>
        <dbReference type="ARBA" id="ARBA00023125"/>
    </source>
</evidence>
<dbReference type="Proteomes" id="UP000018296">
    <property type="component" value="Unassembled WGS sequence"/>
</dbReference>
<dbReference type="PANTHER" id="PTHR30136:SF24">
    <property type="entry name" value="HTH-TYPE TRANSCRIPTIONAL REPRESSOR ALLR"/>
    <property type="match status" value="1"/>
</dbReference>
<feature type="domain" description="IclR-ED" evidence="4">
    <location>
        <begin position="42"/>
        <end position="221"/>
    </location>
</feature>
<dbReference type="InterPro" id="IPR050707">
    <property type="entry name" value="HTH_MetabolicPath_Reg"/>
</dbReference>
<dbReference type="InterPro" id="IPR014757">
    <property type="entry name" value="Tscrpt_reg_IclR_C"/>
</dbReference>
<dbReference type="Pfam" id="PF09339">
    <property type="entry name" value="HTH_IclR"/>
    <property type="match status" value="1"/>
</dbReference>
<dbReference type="InterPro" id="IPR029016">
    <property type="entry name" value="GAF-like_dom_sf"/>
</dbReference>
<dbReference type="GO" id="GO:0003700">
    <property type="term" value="F:DNA-binding transcription factor activity"/>
    <property type="evidence" value="ECO:0007669"/>
    <property type="project" value="TreeGrafter"/>
</dbReference>
<dbReference type="SUPFAM" id="SSF46785">
    <property type="entry name" value="Winged helix' DNA-binding domain"/>
    <property type="match status" value="1"/>
</dbReference>
<dbReference type="InterPro" id="IPR005471">
    <property type="entry name" value="Tscrpt_reg_IclR_N"/>
</dbReference>
<evidence type="ECO:0000256" key="3">
    <source>
        <dbReference type="ARBA" id="ARBA00023163"/>
    </source>
</evidence>
<dbReference type="PATRIC" id="fig|1395513.3.peg.1099"/>
<keyword evidence="2" id="KW-0238">DNA-binding</keyword>
<dbReference type="RefSeq" id="WP_023509377.1">
    <property type="nucleotide sequence ID" value="NZ_AWTC01000004.1"/>
</dbReference>
<reference evidence="5 6" key="1">
    <citation type="journal article" date="2013" name="Genome Announc.">
        <title>Genome Sequence of Sporolactobacillus laevolacticus DSM442, an Efficient Polymer-Grade D-Lactate Producer from Agricultural Waste Cottonseed as a Nitrogen Source.</title>
        <authorList>
            <person name="Wang H."/>
            <person name="Wang L."/>
            <person name="Ju J."/>
            <person name="Yu B."/>
            <person name="Ma Y."/>
        </authorList>
    </citation>
    <scope>NUCLEOTIDE SEQUENCE [LARGE SCALE GENOMIC DNA]</scope>
    <source>
        <strain evidence="5 6">DSM 442</strain>
    </source>
</reference>
<evidence type="ECO:0000313" key="5">
    <source>
        <dbReference type="EMBL" id="EST12745.1"/>
    </source>
</evidence>
<dbReference type="PROSITE" id="PS51078">
    <property type="entry name" value="ICLR_ED"/>
    <property type="match status" value="1"/>
</dbReference>
<dbReference type="SUPFAM" id="SSF55781">
    <property type="entry name" value="GAF domain-like"/>
    <property type="match status" value="1"/>
</dbReference>
<dbReference type="GO" id="GO:0003677">
    <property type="term" value="F:DNA binding"/>
    <property type="evidence" value="ECO:0007669"/>
    <property type="project" value="UniProtKB-KW"/>
</dbReference>
<evidence type="ECO:0000256" key="1">
    <source>
        <dbReference type="ARBA" id="ARBA00023015"/>
    </source>
</evidence>
<dbReference type="InterPro" id="IPR036388">
    <property type="entry name" value="WH-like_DNA-bd_sf"/>
</dbReference>
<keyword evidence="1" id="KW-0805">Transcription regulation</keyword>
<evidence type="ECO:0000313" key="6">
    <source>
        <dbReference type="Proteomes" id="UP000018296"/>
    </source>
</evidence>
<proteinExistence type="predicted"/>
<dbReference type="STRING" id="1395513.P343_05390"/>
<keyword evidence="6" id="KW-1185">Reference proteome</keyword>
<keyword evidence="3" id="KW-0804">Transcription</keyword>
<gene>
    <name evidence="5" type="ORF">P343_05390</name>
</gene>
<accession>V6IZ75</accession>
<dbReference type="Pfam" id="PF01614">
    <property type="entry name" value="IclR_C"/>
    <property type="match status" value="1"/>
</dbReference>
<dbReference type="PANTHER" id="PTHR30136">
    <property type="entry name" value="HELIX-TURN-HELIX TRANSCRIPTIONAL REGULATOR, ICLR FAMILY"/>
    <property type="match status" value="1"/>
</dbReference>
<dbReference type="Gene3D" id="1.10.10.10">
    <property type="entry name" value="Winged helix-like DNA-binding domain superfamily/Winged helix DNA-binding domain"/>
    <property type="match status" value="1"/>
</dbReference>
<name>V6IZ75_9BACL</name>
<dbReference type="Gene3D" id="3.30.450.40">
    <property type="match status" value="1"/>
</dbReference>
<comment type="caution">
    <text evidence="5">The sequence shown here is derived from an EMBL/GenBank/DDBJ whole genome shotgun (WGS) entry which is preliminary data.</text>
</comment>
<dbReference type="InterPro" id="IPR036390">
    <property type="entry name" value="WH_DNA-bd_sf"/>
</dbReference>
<sequence length="221" mass="25067">MTLSEVMKKFSLNKSTTFRLLYTLELMGYVQKHDQSYSVTDKVGGYSNPYNARLNWLSVPPLYQLNDELGETINIGILHGTDVITTQIVDRTPAIRCPSEIGAQAPAHLNALGKVIIAFLDENDRENLIKQLILDQKTTNTFTDRHLLKEHLKVIRQQGYAIDDEETEIGLRCIAVPLFYQDNVIAALALSGPSTRLTKKRDKFISKKLIQCSTRISKMLW</sequence>
<evidence type="ECO:0000259" key="4">
    <source>
        <dbReference type="PROSITE" id="PS51078"/>
    </source>
</evidence>
<protein>
    <recommendedName>
        <fullName evidence="4">IclR-ED domain-containing protein</fullName>
    </recommendedName>
</protein>
<dbReference type="OrthoDB" id="9791752at2"/>
<dbReference type="GO" id="GO:0045892">
    <property type="term" value="P:negative regulation of DNA-templated transcription"/>
    <property type="evidence" value="ECO:0007669"/>
    <property type="project" value="TreeGrafter"/>
</dbReference>
<organism evidence="5 6">
    <name type="scientific">Sporolactobacillus laevolacticus DSM 442</name>
    <dbReference type="NCBI Taxonomy" id="1395513"/>
    <lineage>
        <taxon>Bacteria</taxon>
        <taxon>Bacillati</taxon>
        <taxon>Bacillota</taxon>
        <taxon>Bacilli</taxon>
        <taxon>Bacillales</taxon>
        <taxon>Sporolactobacillaceae</taxon>
        <taxon>Sporolactobacillus</taxon>
    </lineage>
</organism>
<dbReference type="AlphaFoldDB" id="V6IZ75"/>